<name>A0A1G6VYS8_9PROT</name>
<evidence type="ECO:0000313" key="3">
    <source>
        <dbReference type="Proteomes" id="UP000183685"/>
    </source>
</evidence>
<feature type="domain" description="Flagellar protein FlgJ N-terminal" evidence="1">
    <location>
        <begin position="57"/>
        <end position="102"/>
    </location>
</feature>
<organism evidence="2 3">
    <name type="scientific">Kordiimonas lacus</name>
    <dbReference type="NCBI Taxonomy" id="637679"/>
    <lineage>
        <taxon>Bacteria</taxon>
        <taxon>Pseudomonadati</taxon>
        <taxon>Pseudomonadota</taxon>
        <taxon>Alphaproteobacteria</taxon>
        <taxon>Kordiimonadales</taxon>
        <taxon>Kordiimonadaceae</taxon>
        <taxon>Kordiimonas</taxon>
    </lineage>
</organism>
<dbReference type="Pfam" id="PF10135">
    <property type="entry name" value="Rod-binding"/>
    <property type="match status" value="1"/>
</dbReference>
<dbReference type="InterPro" id="IPR019301">
    <property type="entry name" value="Flagellar_prot_FlgJ_N"/>
</dbReference>
<accession>A0A1G6VYS8</accession>
<reference evidence="2 3" key="1">
    <citation type="submission" date="2016-10" db="EMBL/GenBank/DDBJ databases">
        <authorList>
            <person name="de Groot N.N."/>
        </authorList>
    </citation>
    <scope>NUCLEOTIDE SEQUENCE [LARGE SCALE GENOMIC DNA]</scope>
    <source>
        <strain evidence="2 3">CGMCC 1.9109</strain>
    </source>
</reference>
<dbReference type="Proteomes" id="UP000183685">
    <property type="component" value="Unassembled WGS sequence"/>
</dbReference>
<dbReference type="RefSeq" id="WP_074519306.1">
    <property type="nucleotide sequence ID" value="NZ_DAIOMO010000001.1"/>
</dbReference>
<gene>
    <name evidence="2" type="ORF">SAMN04488071_0907</name>
</gene>
<dbReference type="AlphaFoldDB" id="A0A1G6VYS8"/>
<dbReference type="EMBL" id="FNAK01000002">
    <property type="protein sequence ID" value="SDD58772.1"/>
    <property type="molecule type" value="Genomic_DNA"/>
</dbReference>
<proteinExistence type="predicted"/>
<dbReference type="STRING" id="637679.GCA_001550055_02622"/>
<keyword evidence="3" id="KW-1185">Reference proteome</keyword>
<sequence>MQVVSIDTAQAQAIDAQIGAAKAGLKNAGMSDDTKRAARDAAEQFEAVFIAQMLGPMFETVPTDGPMGGGHAEGMYRSMFVTETSKAIAKQGGVGIADQVYRELLKLQEV</sequence>
<evidence type="ECO:0000313" key="2">
    <source>
        <dbReference type="EMBL" id="SDD58772.1"/>
    </source>
</evidence>
<evidence type="ECO:0000259" key="1">
    <source>
        <dbReference type="Pfam" id="PF10135"/>
    </source>
</evidence>
<protein>
    <submittedName>
        <fullName evidence="2">Rod binding protein</fullName>
    </submittedName>
</protein>
<dbReference type="OrthoDB" id="7862954at2"/>